<feature type="region of interest" description="Disordered" evidence="1">
    <location>
        <begin position="98"/>
        <end position="119"/>
    </location>
</feature>
<dbReference type="Gene3D" id="3.30.450.180">
    <property type="match status" value="1"/>
</dbReference>
<evidence type="ECO:0000259" key="2">
    <source>
        <dbReference type="Pfam" id="PF17765"/>
    </source>
</evidence>
<dbReference type="EMBL" id="JBIRUQ010000013">
    <property type="protein sequence ID" value="MFI1465150.1"/>
    <property type="molecule type" value="Genomic_DNA"/>
</dbReference>
<accession>A0ABW7TVU0</accession>
<evidence type="ECO:0000313" key="3">
    <source>
        <dbReference type="EMBL" id="MFI1465150.1"/>
    </source>
</evidence>
<dbReference type="InterPro" id="IPR041413">
    <property type="entry name" value="MLTR_LBD"/>
</dbReference>
<proteinExistence type="predicted"/>
<sequence length="119" mass="13240">MAREVLVDWPDVAQSVLARLRANAGRHPGDERFTRLASELRAGSPEAEQWWPRYDIATNHSGTKHLRHPTRGLLTLGHASFTVTDSPEQILVIYSLAEPADDQGQTTREKWSAPALDTA</sequence>
<dbReference type="Proteomes" id="UP001611263">
    <property type="component" value="Unassembled WGS sequence"/>
</dbReference>
<reference evidence="3 4" key="1">
    <citation type="submission" date="2024-10" db="EMBL/GenBank/DDBJ databases">
        <title>The Natural Products Discovery Center: Release of the First 8490 Sequenced Strains for Exploring Actinobacteria Biosynthetic Diversity.</title>
        <authorList>
            <person name="Kalkreuter E."/>
            <person name="Kautsar S.A."/>
            <person name="Yang D."/>
            <person name="Bader C.D."/>
            <person name="Teijaro C.N."/>
            <person name="Fluegel L."/>
            <person name="Davis C.M."/>
            <person name="Simpson J.R."/>
            <person name="Lauterbach L."/>
            <person name="Steele A.D."/>
            <person name="Gui C."/>
            <person name="Meng S."/>
            <person name="Li G."/>
            <person name="Viehrig K."/>
            <person name="Ye F."/>
            <person name="Su P."/>
            <person name="Kiefer A.F."/>
            <person name="Nichols A."/>
            <person name="Cepeda A.J."/>
            <person name="Yan W."/>
            <person name="Fan B."/>
            <person name="Jiang Y."/>
            <person name="Adhikari A."/>
            <person name="Zheng C.-J."/>
            <person name="Schuster L."/>
            <person name="Cowan T.M."/>
            <person name="Smanski M.J."/>
            <person name="Chevrette M.G."/>
            <person name="De Carvalho L.P.S."/>
            <person name="Shen B."/>
        </authorList>
    </citation>
    <scope>NUCLEOTIDE SEQUENCE [LARGE SCALE GENOMIC DNA]</scope>
    <source>
        <strain evidence="3 4">NPDC020568</strain>
    </source>
</reference>
<evidence type="ECO:0000256" key="1">
    <source>
        <dbReference type="SAM" id="MobiDB-lite"/>
    </source>
</evidence>
<protein>
    <recommendedName>
        <fullName evidence="2">MmyB-like transcription regulator ligand binding domain-containing protein</fullName>
    </recommendedName>
</protein>
<comment type="caution">
    <text evidence="3">The sequence shown here is derived from an EMBL/GenBank/DDBJ whole genome shotgun (WGS) entry which is preliminary data.</text>
</comment>
<dbReference type="GeneID" id="93509776"/>
<dbReference type="Pfam" id="PF17765">
    <property type="entry name" value="MLTR_LBD"/>
    <property type="match status" value="1"/>
</dbReference>
<gene>
    <name evidence="3" type="ORF">ACH4WX_30935</name>
</gene>
<dbReference type="PANTHER" id="PTHR35010">
    <property type="entry name" value="BLL4672 PROTEIN-RELATED"/>
    <property type="match status" value="1"/>
</dbReference>
<organism evidence="3 4">
    <name type="scientific">Nocardia carnea</name>
    <dbReference type="NCBI Taxonomy" id="37328"/>
    <lineage>
        <taxon>Bacteria</taxon>
        <taxon>Bacillati</taxon>
        <taxon>Actinomycetota</taxon>
        <taxon>Actinomycetes</taxon>
        <taxon>Mycobacteriales</taxon>
        <taxon>Nocardiaceae</taxon>
        <taxon>Nocardia</taxon>
    </lineage>
</organism>
<feature type="domain" description="MmyB-like transcription regulator ligand binding" evidence="2">
    <location>
        <begin position="2"/>
        <end position="105"/>
    </location>
</feature>
<evidence type="ECO:0000313" key="4">
    <source>
        <dbReference type="Proteomes" id="UP001611263"/>
    </source>
</evidence>
<name>A0ABW7TVU0_9NOCA</name>
<dbReference type="RefSeq" id="WP_051158134.1">
    <property type="nucleotide sequence ID" value="NZ_JBIRUQ010000013.1"/>
</dbReference>
<keyword evidence="4" id="KW-1185">Reference proteome</keyword>